<name>A0A2X0SB62_9PROT</name>
<reference evidence="1" key="1">
    <citation type="submission" date="2018-05" db="EMBL/GenBank/DDBJ databases">
        <authorList>
            <person name="Lanie J.A."/>
            <person name="Ng W.-L."/>
            <person name="Kazmierczak K.M."/>
            <person name="Andrzejewski T.M."/>
            <person name="Davidsen T.M."/>
            <person name="Wayne K.J."/>
            <person name="Tettelin H."/>
            <person name="Glass J.I."/>
            <person name="Rusch D."/>
            <person name="Podicherti R."/>
            <person name="Tsui H.-C.T."/>
            <person name="Winkler M.E."/>
        </authorList>
    </citation>
    <scope>NUCLEOTIDE SEQUENCE</scope>
    <source>
        <strain evidence="1">KNB</strain>
    </source>
</reference>
<organism evidence="1">
    <name type="scientific">Candidatus Nitrotoga fabula</name>
    <dbReference type="NCBI Taxonomy" id="2182327"/>
    <lineage>
        <taxon>Bacteria</taxon>
        <taxon>Pseudomonadati</taxon>
        <taxon>Pseudomonadota</taxon>
        <taxon>Betaproteobacteria</taxon>
        <taxon>Nitrosomonadales</taxon>
        <taxon>Gallionellaceae</taxon>
        <taxon>Candidatus Nitrotoga</taxon>
    </lineage>
</organism>
<gene>
    <name evidence="1" type="ORF">NITFAB_0270</name>
</gene>
<proteinExistence type="predicted"/>
<dbReference type="Pfam" id="PF05258">
    <property type="entry name" value="DciA"/>
    <property type="match status" value="1"/>
</dbReference>
<accession>A0A2X0SB62</accession>
<protein>
    <recommendedName>
        <fullName evidence="2">DUF721 domain-containing protein</fullName>
    </recommendedName>
</protein>
<dbReference type="InterPro" id="IPR007922">
    <property type="entry name" value="DciA-like"/>
</dbReference>
<evidence type="ECO:0000313" key="1">
    <source>
        <dbReference type="EMBL" id="SPS04681.1"/>
    </source>
</evidence>
<sequence>MPCSRRYTKPALCKPCASAYHSGFHFCILSLLYLNSPDTVPNRLNSYFHNTGELRQLSHLAEQLQSLQRDFRSITPLAHASHVLKIDQQTLVIASDNASVAAKLRQMAPGLTEQFQHMGYRISGIRVKVQITVAPSPPRHRAGALSAAGRQELSDFTLKLQDSPLKTALLRLVTDNPAGDKRK</sequence>
<dbReference type="EMBL" id="LS423452">
    <property type="protein sequence ID" value="SPS04681.1"/>
    <property type="molecule type" value="Genomic_DNA"/>
</dbReference>
<dbReference type="AlphaFoldDB" id="A0A2X0SB62"/>
<evidence type="ECO:0008006" key="2">
    <source>
        <dbReference type="Google" id="ProtNLM"/>
    </source>
</evidence>